<evidence type="ECO:0000313" key="2">
    <source>
        <dbReference type="Proteomes" id="UP000601789"/>
    </source>
</evidence>
<dbReference type="RefSeq" id="WP_198478139.1">
    <property type="nucleotide sequence ID" value="NZ_JADGMQ010000019.1"/>
</dbReference>
<dbReference type="EMBL" id="JADGMQ010000019">
    <property type="protein sequence ID" value="MBI1622603.1"/>
    <property type="molecule type" value="Genomic_DNA"/>
</dbReference>
<name>A0ABS0SH27_9HYPH</name>
<reference evidence="1 2" key="1">
    <citation type="submission" date="2020-10" db="EMBL/GenBank/DDBJ databases">
        <title>Aquamicrobium zhengzhouensis sp. nov., a exopolysaccharide producing bacterium isolated from farmland soil.</title>
        <authorList>
            <person name="Wang X."/>
        </authorList>
    </citation>
    <scope>NUCLEOTIDE SEQUENCE [LARGE SCALE GENOMIC DNA]</scope>
    <source>
        <strain evidence="2">cd-1</strain>
    </source>
</reference>
<dbReference type="Proteomes" id="UP000601789">
    <property type="component" value="Unassembled WGS sequence"/>
</dbReference>
<keyword evidence="2" id="KW-1185">Reference proteome</keyword>
<comment type="caution">
    <text evidence="1">The sequence shown here is derived from an EMBL/GenBank/DDBJ whole genome shotgun (WGS) entry which is preliminary data.</text>
</comment>
<protein>
    <submittedName>
        <fullName evidence="1">Usg protein</fullName>
    </submittedName>
</protein>
<organism evidence="1 2">
    <name type="scientific">Aquamicrobium zhengzhouense</name>
    <dbReference type="NCBI Taxonomy" id="2781738"/>
    <lineage>
        <taxon>Bacteria</taxon>
        <taxon>Pseudomonadati</taxon>
        <taxon>Pseudomonadota</taxon>
        <taxon>Alphaproteobacteria</taxon>
        <taxon>Hyphomicrobiales</taxon>
        <taxon>Phyllobacteriaceae</taxon>
        <taxon>Aquamicrobium</taxon>
    </lineage>
</organism>
<evidence type="ECO:0000313" key="1">
    <source>
        <dbReference type="EMBL" id="MBI1622603.1"/>
    </source>
</evidence>
<proteinExistence type="predicted"/>
<dbReference type="Pfam" id="PF06233">
    <property type="entry name" value="Usg"/>
    <property type="match status" value="1"/>
</dbReference>
<sequence length="87" mass="10301">MATVSRDFRLQMEGYGLTTAEIHYHLPDHPSLLQTYIWQEYDLAPKFPELRSFLDFWTQTIEGPLHSIRIAHHKLIKPSEWQVVPIN</sequence>
<dbReference type="InterPro" id="IPR009354">
    <property type="entry name" value="Usg"/>
</dbReference>
<accession>A0ABS0SH27</accession>
<gene>
    <name evidence="1" type="ORF">IOD40_18265</name>
</gene>